<evidence type="ECO:0000313" key="1">
    <source>
        <dbReference type="EMBL" id="EFZ14143.1"/>
    </source>
</evidence>
<gene>
    <name evidence="1" type="ORF">SINV_15937</name>
</gene>
<feature type="non-terminal residue" evidence="1">
    <location>
        <position position="1"/>
    </location>
</feature>
<accession>E9IZ61</accession>
<reference evidence="1" key="1">
    <citation type="journal article" date="2011" name="Proc. Natl. Acad. Sci. U.S.A.">
        <title>The genome of the fire ant Solenopsis invicta.</title>
        <authorList>
            <person name="Wurm Y."/>
            <person name="Wang J."/>
            <person name="Riba-Grognuz O."/>
            <person name="Corona M."/>
            <person name="Nygaard S."/>
            <person name="Hunt B.G."/>
            <person name="Ingram K.K."/>
            <person name="Falquet L."/>
            <person name="Nipitwattanaphon M."/>
            <person name="Gotzek D."/>
            <person name="Dijkstra M.B."/>
            <person name="Oettler J."/>
            <person name="Comtesse F."/>
            <person name="Shih C.J."/>
            <person name="Wu W.J."/>
            <person name="Yang C.C."/>
            <person name="Thomas J."/>
            <person name="Beaudoing E."/>
            <person name="Pradervand S."/>
            <person name="Flegel V."/>
            <person name="Cook E.D."/>
            <person name="Fabbretti R."/>
            <person name="Stockinger H."/>
            <person name="Long L."/>
            <person name="Farmerie W.G."/>
            <person name="Oakey J."/>
            <person name="Boomsma J.J."/>
            <person name="Pamilo P."/>
            <person name="Yi S.V."/>
            <person name="Heinze J."/>
            <person name="Goodisman M.A."/>
            <person name="Farinelli L."/>
            <person name="Harshman K."/>
            <person name="Hulo N."/>
            <person name="Cerutti L."/>
            <person name="Xenarios I."/>
            <person name="Shoemaker D."/>
            <person name="Keller L."/>
        </authorList>
    </citation>
    <scope>NUCLEOTIDE SEQUENCE [LARGE SCALE GENOMIC DNA]</scope>
</reference>
<organism>
    <name type="scientific">Solenopsis invicta</name>
    <name type="common">Red imported fire ant</name>
    <name type="synonym">Solenopsis wagneri</name>
    <dbReference type="NCBI Taxonomy" id="13686"/>
    <lineage>
        <taxon>Eukaryota</taxon>
        <taxon>Metazoa</taxon>
        <taxon>Ecdysozoa</taxon>
        <taxon>Arthropoda</taxon>
        <taxon>Hexapoda</taxon>
        <taxon>Insecta</taxon>
        <taxon>Pterygota</taxon>
        <taxon>Neoptera</taxon>
        <taxon>Endopterygota</taxon>
        <taxon>Hymenoptera</taxon>
        <taxon>Apocrita</taxon>
        <taxon>Aculeata</taxon>
        <taxon>Formicoidea</taxon>
        <taxon>Formicidae</taxon>
        <taxon>Myrmicinae</taxon>
        <taxon>Solenopsis</taxon>
    </lineage>
</organism>
<dbReference type="HOGENOM" id="CLU_1393359_0_0_1"/>
<dbReference type="EMBL" id="GL767111">
    <property type="protein sequence ID" value="EFZ14143.1"/>
    <property type="molecule type" value="Genomic_DNA"/>
</dbReference>
<protein>
    <submittedName>
        <fullName evidence="1">Uncharacterized protein</fullName>
    </submittedName>
</protein>
<proteinExistence type="predicted"/>
<dbReference type="AlphaFoldDB" id="E9IZ61"/>
<feature type="non-terminal residue" evidence="1">
    <location>
        <position position="196"/>
    </location>
</feature>
<sequence>CFLLQALKRKWNHLGLTSSSNIVLSTTTTIPLLPKEYFTEACNILCKACEENNPDYKKIKQFLTYVEKTWISKASKVIVYKCLVKTNNAVENFHKLKNRKLSGRHPNVWLFFGTFIKRKSINLNSRISIKNKLIPTLTISENLKNLLMDQKIDLERLYYNQEIRSSRSRKSLKRDLKIFQAQTDLIQGRYIYFYTQ</sequence>
<name>E9IZ61_SOLIN</name>